<accession>A0A016S163</accession>
<protein>
    <submittedName>
        <fullName evidence="1">Uncharacterized protein</fullName>
    </submittedName>
</protein>
<proteinExistence type="predicted"/>
<dbReference type="Proteomes" id="UP000024635">
    <property type="component" value="Unassembled WGS sequence"/>
</dbReference>
<evidence type="ECO:0000313" key="2">
    <source>
        <dbReference type="Proteomes" id="UP000024635"/>
    </source>
</evidence>
<sequence length="101" mass="11459">MRTFCGWHRLLVQGNALLFNMSFRNIINGNASSRDEYGKTWKFGPTAASHHPRTDTLIVCASTHSNNITIHIDRFYGLARAVGSRLLKSHTMRRSSNKANR</sequence>
<evidence type="ECO:0000313" key="1">
    <source>
        <dbReference type="EMBL" id="EYB84032.1"/>
    </source>
</evidence>
<comment type="caution">
    <text evidence="1">The sequence shown here is derived from an EMBL/GenBank/DDBJ whole genome shotgun (WGS) entry which is preliminary data.</text>
</comment>
<dbReference type="EMBL" id="JARK01001660">
    <property type="protein sequence ID" value="EYB84032.1"/>
    <property type="molecule type" value="Genomic_DNA"/>
</dbReference>
<reference evidence="2" key="1">
    <citation type="journal article" date="2015" name="Nat. Genet.">
        <title>The genome and transcriptome of the zoonotic hookworm Ancylostoma ceylanicum identify infection-specific gene families.</title>
        <authorList>
            <person name="Schwarz E.M."/>
            <person name="Hu Y."/>
            <person name="Antoshechkin I."/>
            <person name="Miller M.M."/>
            <person name="Sternberg P.W."/>
            <person name="Aroian R.V."/>
        </authorList>
    </citation>
    <scope>NUCLEOTIDE SEQUENCE</scope>
    <source>
        <strain evidence="2">HY135</strain>
    </source>
</reference>
<dbReference type="AlphaFoldDB" id="A0A016S163"/>
<gene>
    <name evidence="1" type="primary">Acey_s0324.g2538</name>
    <name evidence="1" type="ORF">Y032_0324g2538</name>
</gene>
<name>A0A016S163_9BILA</name>
<organism evidence="1 2">
    <name type="scientific">Ancylostoma ceylanicum</name>
    <dbReference type="NCBI Taxonomy" id="53326"/>
    <lineage>
        <taxon>Eukaryota</taxon>
        <taxon>Metazoa</taxon>
        <taxon>Ecdysozoa</taxon>
        <taxon>Nematoda</taxon>
        <taxon>Chromadorea</taxon>
        <taxon>Rhabditida</taxon>
        <taxon>Rhabditina</taxon>
        <taxon>Rhabditomorpha</taxon>
        <taxon>Strongyloidea</taxon>
        <taxon>Ancylostomatidae</taxon>
        <taxon>Ancylostomatinae</taxon>
        <taxon>Ancylostoma</taxon>
    </lineage>
</organism>
<keyword evidence="2" id="KW-1185">Reference proteome</keyword>